<dbReference type="OrthoDB" id="9803065at2"/>
<keyword evidence="4 6" id="KW-1133">Transmembrane helix</keyword>
<protein>
    <submittedName>
        <fullName evidence="8">Cytochrome c-type biogenesis protein</fullName>
    </submittedName>
</protein>
<feature type="transmembrane region" description="Helical" evidence="6">
    <location>
        <begin position="207"/>
        <end position="231"/>
    </location>
</feature>
<proteinExistence type="inferred from homology"/>
<evidence type="ECO:0000256" key="4">
    <source>
        <dbReference type="ARBA" id="ARBA00022989"/>
    </source>
</evidence>
<organism evidence="8 9">
    <name type="scientific">Aureibacillus halotolerans</name>
    <dbReference type="NCBI Taxonomy" id="1508390"/>
    <lineage>
        <taxon>Bacteria</taxon>
        <taxon>Bacillati</taxon>
        <taxon>Bacillota</taxon>
        <taxon>Bacilli</taxon>
        <taxon>Bacillales</taxon>
        <taxon>Bacillaceae</taxon>
        <taxon>Aureibacillus</taxon>
    </lineage>
</organism>
<dbReference type="GO" id="GO:0016020">
    <property type="term" value="C:membrane"/>
    <property type="evidence" value="ECO:0007669"/>
    <property type="project" value="UniProtKB-SubCell"/>
</dbReference>
<feature type="domain" description="Cytochrome C biogenesis protein transmembrane" evidence="7">
    <location>
        <begin position="6"/>
        <end position="201"/>
    </location>
</feature>
<dbReference type="EMBL" id="SNYJ01000016">
    <property type="protein sequence ID" value="TDQ36770.1"/>
    <property type="molecule type" value="Genomic_DNA"/>
</dbReference>
<sequence length="236" mass="25482">MGTEVSIFAALVAGLLSFFSPCVFPLLPAYVANITGSMGSTQELRRSVVFQRSLGFITGFTIVFILLGILATGIGEFLLTNKLMLARIGGLLIIVFGLQMLGLLQFRFLMMEKRIQSVSGKVTNSFRSVLVGMTFAFGWSPCVGLTLGSIMTLASMQNNVGQGAMLLLIYSLGMGVPFLIVSLLLTNSKAFMTKINRILPVLNRINGGILVALGLLLFTGGLAKISSWLSYFGWQF</sequence>
<feature type="transmembrane region" description="Helical" evidence="6">
    <location>
        <begin position="163"/>
        <end position="186"/>
    </location>
</feature>
<evidence type="ECO:0000259" key="7">
    <source>
        <dbReference type="Pfam" id="PF02683"/>
    </source>
</evidence>
<dbReference type="Pfam" id="PF02683">
    <property type="entry name" value="DsbD_TM"/>
    <property type="match status" value="1"/>
</dbReference>
<dbReference type="GO" id="GO:0017004">
    <property type="term" value="P:cytochrome complex assembly"/>
    <property type="evidence" value="ECO:0007669"/>
    <property type="project" value="InterPro"/>
</dbReference>
<evidence type="ECO:0000256" key="6">
    <source>
        <dbReference type="SAM" id="Phobius"/>
    </source>
</evidence>
<dbReference type="Proteomes" id="UP000295632">
    <property type="component" value="Unassembled WGS sequence"/>
</dbReference>
<comment type="subcellular location">
    <subcellularLocation>
        <location evidence="1">Membrane</location>
        <topology evidence="1">Multi-pass membrane protein</topology>
    </subcellularLocation>
</comment>
<dbReference type="RefSeq" id="WP_133581558.1">
    <property type="nucleotide sequence ID" value="NZ_SNYJ01000016.1"/>
</dbReference>
<keyword evidence="9" id="KW-1185">Reference proteome</keyword>
<evidence type="ECO:0000256" key="1">
    <source>
        <dbReference type="ARBA" id="ARBA00004141"/>
    </source>
</evidence>
<comment type="caution">
    <text evidence="8">The sequence shown here is derived from an EMBL/GenBank/DDBJ whole genome shotgun (WGS) entry which is preliminary data.</text>
</comment>
<keyword evidence="3 6" id="KW-0812">Transmembrane</keyword>
<feature type="transmembrane region" description="Helical" evidence="6">
    <location>
        <begin position="53"/>
        <end position="74"/>
    </location>
</feature>
<dbReference type="AlphaFoldDB" id="A0A4R6TSZ4"/>
<dbReference type="PANTHER" id="PTHR31272">
    <property type="entry name" value="CYTOCHROME C-TYPE BIOGENESIS PROTEIN HI_1454-RELATED"/>
    <property type="match status" value="1"/>
</dbReference>
<dbReference type="InterPro" id="IPR051790">
    <property type="entry name" value="Cytochrome_c-biogenesis_DsbD"/>
</dbReference>
<evidence type="ECO:0000313" key="9">
    <source>
        <dbReference type="Proteomes" id="UP000295632"/>
    </source>
</evidence>
<evidence type="ECO:0000256" key="2">
    <source>
        <dbReference type="ARBA" id="ARBA00006143"/>
    </source>
</evidence>
<feature type="transmembrane region" description="Helical" evidence="6">
    <location>
        <begin position="6"/>
        <end position="32"/>
    </location>
</feature>
<feature type="transmembrane region" description="Helical" evidence="6">
    <location>
        <begin position="129"/>
        <end position="151"/>
    </location>
</feature>
<dbReference type="InterPro" id="IPR003834">
    <property type="entry name" value="Cyt_c_assmbl_TM_dom"/>
</dbReference>
<gene>
    <name evidence="8" type="ORF">EV213_11669</name>
</gene>
<dbReference type="PANTHER" id="PTHR31272:SF4">
    <property type="entry name" value="CYTOCHROME C-TYPE BIOGENESIS PROTEIN HI_1454-RELATED"/>
    <property type="match status" value="1"/>
</dbReference>
<accession>A0A4R6TSZ4</accession>
<comment type="similarity">
    <text evidence="2">Belongs to the DsbD family.</text>
</comment>
<evidence type="ECO:0000313" key="8">
    <source>
        <dbReference type="EMBL" id="TDQ36770.1"/>
    </source>
</evidence>
<keyword evidence="5 6" id="KW-0472">Membrane</keyword>
<feature type="transmembrane region" description="Helical" evidence="6">
    <location>
        <begin position="86"/>
        <end position="109"/>
    </location>
</feature>
<evidence type="ECO:0000256" key="3">
    <source>
        <dbReference type="ARBA" id="ARBA00022692"/>
    </source>
</evidence>
<reference evidence="8 9" key="1">
    <citation type="submission" date="2019-03" db="EMBL/GenBank/DDBJ databases">
        <title>Genomic Encyclopedia of Type Strains, Phase IV (KMG-IV): sequencing the most valuable type-strain genomes for metagenomic binning, comparative biology and taxonomic classification.</title>
        <authorList>
            <person name="Goeker M."/>
        </authorList>
    </citation>
    <scope>NUCLEOTIDE SEQUENCE [LARGE SCALE GENOMIC DNA]</scope>
    <source>
        <strain evidence="8 9">DSM 28697</strain>
    </source>
</reference>
<name>A0A4R6TSZ4_9BACI</name>
<evidence type="ECO:0000256" key="5">
    <source>
        <dbReference type="ARBA" id="ARBA00023136"/>
    </source>
</evidence>